<proteinExistence type="predicted"/>
<dbReference type="SUPFAM" id="SSF57903">
    <property type="entry name" value="FYVE/PHD zinc finger"/>
    <property type="match status" value="1"/>
</dbReference>
<dbReference type="PANTHER" id="PTHR43102">
    <property type="entry name" value="SLR1143 PROTEIN"/>
    <property type="match status" value="1"/>
</dbReference>
<sequence>MIPVEPTNPARKTIYGLEHFKSRREWVPDSARQHCIVCTKKFFLGGGKHHCRRCGDVVCSSCAPFVAAHLPIVGRTKVRVCHSCRVRDEAMPVAMFLSDRSSSEDEEAEDELMKKCELMLLSPSRAVMERIELNLGKKSLIQGDNRQTSASSTASIASSTP</sequence>
<dbReference type="Pfam" id="PF01363">
    <property type="entry name" value="FYVE"/>
    <property type="match status" value="1"/>
</dbReference>
<feature type="domain" description="FYVE-type" evidence="6">
    <location>
        <begin position="29"/>
        <end position="89"/>
    </location>
</feature>
<dbReference type="Proteomes" id="UP000286510">
    <property type="component" value="Unassembled WGS sequence"/>
</dbReference>
<evidence type="ECO:0000313" key="7">
    <source>
        <dbReference type="EMBL" id="RHY05801.1"/>
    </source>
</evidence>
<keyword evidence="2 4" id="KW-0863">Zinc-finger</keyword>
<keyword evidence="1" id="KW-0479">Metal-binding</keyword>
<evidence type="ECO:0000313" key="14">
    <source>
        <dbReference type="Proteomes" id="UP000266196"/>
    </source>
</evidence>
<evidence type="ECO:0000256" key="2">
    <source>
        <dbReference type="ARBA" id="ARBA00022771"/>
    </source>
</evidence>
<dbReference type="SMART" id="SM00064">
    <property type="entry name" value="FYVE"/>
    <property type="match status" value="1"/>
</dbReference>
<evidence type="ECO:0000313" key="15">
    <source>
        <dbReference type="Proteomes" id="UP000266239"/>
    </source>
</evidence>
<dbReference type="InterPro" id="IPR011011">
    <property type="entry name" value="Znf_FYVE_PHD"/>
</dbReference>
<accession>A0A397DRQ5</accession>
<gene>
    <name evidence="8" type="ORF">DYB25_011472</name>
    <name evidence="11" type="ORF">DYB26_012898</name>
    <name evidence="10" type="ORF">DYB31_005728</name>
    <name evidence="7" type="ORF">DYB36_002587</name>
    <name evidence="9" type="ORF">DYB38_007836</name>
</gene>
<organism evidence="9 13">
    <name type="scientific">Aphanomyces astaci</name>
    <name type="common">Crayfish plague agent</name>
    <dbReference type="NCBI Taxonomy" id="112090"/>
    <lineage>
        <taxon>Eukaryota</taxon>
        <taxon>Sar</taxon>
        <taxon>Stramenopiles</taxon>
        <taxon>Oomycota</taxon>
        <taxon>Saprolegniomycetes</taxon>
        <taxon>Saprolegniales</taxon>
        <taxon>Verrucalvaceae</taxon>
        <taxon>Aphanomyces</taxon>
    </lineage>
</organism>
<feature type="compositionally biased region" description="Low complexity" evidence="5">
    <location>
        <begin position="148"/>
        <end position="161"/>
    </location>
</feature>
<evidence type="ECO:0000256" key="5">
    <source>
        <dbReference type="SAM" id="MobiDB-lite"/>
    </source>
</evidence>
<dbReference type="InterPro" id="IPR017455">
    <property type="entry name" value="Znf_FYVE-rel"/>
</dbReference>
<dbReference type="EMBL" id="QUTA01005910">
    <property type="protein sequence ID" value="RHY13533.1"/>
    <property type="molecule type" value="Genomic_DNA"/>
</dbReference>
<dbReference type="EMBL" id="QUTE01023927">
    <property type="protein sequence ID" value="RHY79433.1"/>
    <property type="molecule type" value="Genomic_DNA"/>
</dbReference>
<keyword evidence="3" id="KW-0862">Zinc</keyword>
<dbReference type="EMBL" id="QUTC01004144">
    <property type="protein sequence ID" value="RHY66324.1"/>
    <property type="molecule type" value="Genomic_DNA"/>
</dbReference>
<dbReference type="InterPro" id="IPR013083">
    <property type="entry name" value="Znf_RING/FYVE/PHD"/>
</dbReference>
<evidence type="ECO:0000259" key="6">
    <source>
        <dbReference type="PROSITE" id="PS50178"/>
    </source>
</evidence>
<dbReference type="PANTHER" id="PTHR43102:SF2">
    <property type="entry name" value="GAF DOMAIN-CONTAINING PROTEIN"/>
    <property type="match status" value="1"/>
</dbReference>
<dbReference type="InterPro" id="IPR000306">
    <property type="entry name" value="Znf_FYVE"/>
</dbReference>
<name>A0A397DRQ5_APHAT</name>
<evidence type="ECO:0000313" key="9">
    <source>
        <dbReference type="EMBL" id="RHY66324.1"/>
    </source>
</evidence>
<evidence type="ECO:0000313" key="10">
    <source>
        <dbReference type="EMBL" id="RHY79433.1"/>
    </source>
</evidence>
<dbReference type="EMBL" id="QUSZ01006424">
    <property type="protein sequence ID" value="RHY05801.1"/>
    <property type="molecule type" value="Genomic_DNA"/>
</dbReference>
<evidence type="ECO:0000313" key="12">
    <source>
        <dbReference type="Proteomes" id="UP000265427"/>
    </source>
</evidence>
<evidence type="ECO:0000313" key="16">
    <source>
        <dbReference type="Proteomes" id="UP000286510"/>
    </source>
</evidence>
<comment type="caution">
    <text evidence="9">The sequence shown here is derived from an EMBL/GenBank/DDBJ whole genome shotgun (WGS) entry which is preliminary data.</text>
</comment>
<dbReference type="VEuPathDB" id="FungiDB:H257_12004"/>
<protein>
    <recommendedName>
        <fullName evidence="6">FYVE-type domain-containing protein</fullName>
    </recommendedName>
</protein>
<evidence type="ECO:0000313" key="11">
    <source>
        <dbReference type="EMBL" id="RHZ40397.1"/>
    </source>
</evidence>
<dbReference type="Proteomes" id="UP000265427">
    <property type="component" value="Unassembled WGS sequence"/>
</dbReference>
<dbReference type="PROSITE" id="PS50178">
    <property type="entry name" value="ZF_FYVE"/>
    <property type="match status" value="1"/>
</dbReference>
<evidence type="ECO:0000256" key="3">
    <source>
        <dbReference type="ARBA" id="ARBA00022833"/>
    </source>
</evidence>
<evidence type="ECO:0000256" key="4">
    <source>
        <dbReference type="PROSITE-ProRule" id="PRU00091"/>
    </source>
</evidence>
<dbReference type="AlphaFoldDB" id="A0A397DRQ5"/>
<dbReference type="Proteomes" id="UP000265716">
    <property type="component" value="Unassembled WGS sequence"/>
</dbReference>
<dbReference type="EMBL" id="QUTF01006645">
    <property type="protein sequence ID" value="RHZ40397.1"/>
    <property type="molecule type" value="Genomic_DNA"/>
</dbReference>
<evidence type="ECO:0000313" key="13">
    <source>
        <dbReference type="Proteomes" id="UP000265716"/>
    </source>
</evidence>
<feature type="region of interest" description="Disordered" evidence="5">
    <location>
        <begin position="142"/>
        <end position="161"/>
    </location>
</feature>
<dbReference type="Proteomes" id="UP000266239">
    <property type="component" value="Unassembled WGS sequence"/>
</dbReference>
<dbReference type="Gene3D" id="3.30.40.10">
    <property type="entry name" value="Zinc/RING finger domain, C3HC4 (zinc finger)"/>
    <property type="match status" value="1"/>
</dbReference>
<evidence type="ECO:0000256" key="1">
    <source>
        <dbReference type="ARBA" id="ARBA00022723"/>
    </source>
</evidence>
<dbReference type="GO" id="GO:0008270">
    <property type="term" value="F:zinc ion binding"/>
    <property type="evidence" value="ECO:0007669"/>
    <property type="project" value="UniProtKB-KW"/>
</dbReference>
<dbReference type="Proteomes" id="UP000266196">
    <property type="component" value="Unassembled WGS sequence"/>
</dbReference>
<reference evidence="12 13" key="1">
    <citation type="submission" date="2018-08" db="EMBL/GenBank/DDBJ databases">
        <title>Aphanomyces genome sequencing and annotation.</title>
        <authorList>
            <person name="Minardi D."/>
            <person name="Oidtmann B."/>
            <person name="Van Der Giezen M."/>
            <person name="Studholme D.J."/>
        </authorList>
    </citation>
    <scope>NUCLEOTIDE SEQUENCE [LARGE SCALE GENOMIC DNA]</scope>
    <source>
        <strain evidence="10 14">197901</strain>
        <strain evidence="11 16">FDL457</strain>
        <strain evidence="7 12">Kv</strain>
        <strain evidence="9 13">SA</strain>
        <strain evidence="8 15">Yx</strain>
    </source>
</reference>
<evidence type="ECO:0000313" key="8">
    <source>
        <dbReference type="EMBL" id="RHY13533.1"/>
    </source>
</evidence>